<keyword evidence="3" id="KW-1185">Reference proteome</keyword>
<dbReference type="InterPro" id="IPR051396">
    <property type="entry name" value="Bact_Antivir_Def_Nuclease"/>
</dbReference>
<dbReference type="AlphaFoldDB" id="A0A379LTA0"/>
<dbReference type="Pfam" id="PF13175">
    <property type="entry name" value="AAA_15"/>
    <property type="match status" value="2"/>
</dbReference>
<dbReference type="InterPro" id="IPR027417">
    <property type="entry name" value="P-loop_NTPase"/>
</dbReference>
<dbReference type="Gene3D" id="3.40.50.300">
    <property type="entry name" value="P-loop containing nucleotide triphosphate hydrolases"/>
    <property type="match status" value="1"/>
</dbReference>
<dbReference type="PANTHER" id="PTHR43581:SF3">
    <property type="entry name" value="AAA+ ATPASE DOMAIN-CONTAINING PROTEIN"/>
    <property type="match status" value="1"/>
</dbReference>
<evidence type="ECO:0000259" key="1">
    <source>
        <dbReference type="Pfam" id="PF13175"/>
    </source>
</evidence>
<evidence type="ECO:0000313" key="2">
    <source>
        <dbReference type="EMBL" id="SUE13270.1"/>
    </source>
</evidence>
<dbReference type="Proteomes" id="UP000254569">
    <property type="component" value="Unassembled WGS sequence"/>
</dbReference>
<protein>
    <submittedName>
        <fullName evidence="2">Recombination protein F</fullName>
    </submittedName>
</protein>
<dbReference type="RefSeq" id="WP_084421551.1">
    <property type="nucleotide sequence ID" value="NZ_LPZN01000011.1"/>
</dbReference>
<organism evidence="2 3">
    <name type="scientific">Rhodococcus gordoniae</name>
    <dbReference type="NCBI Taxonomy" id="223392"/>
    <lineage>
        <taxon>Bacteria</taxon>
        <taxon>Bacillati</taxon>
        <taxon>Actinomycetota</taxon>
        <taxon>Actinomycetes</taxon>
        <taxon>Mycobacteriales</taxon>
        <taxon>Nocardiaceae</taxon>
        <taxon>Rhodococcus</taxon>
    </lineage>
</organism>
<feature type="domain" description="Endonuclease GajA/Old nuclease/RecF-like AAA" evidence="1">
    <location>
        <begin position="264"/>
        <end position="347"/>
    </location>
</feature>
<sequence length="580" mass="63930">MRLIEVTVRNYRSIESETKFFVEDLTTLVGPNNEGKSNLLRALDLAMSLIDRWSRLPDRLSKQTELTGLDARMLLQMNRNTMRSVSSDSPGFSWSDDYPIAKQEKRGSQPTVIRLKFELDESERADFTTSTGIKNNGVLPVEINLGRTNASFGVVKPGRGAATHRAKARAIAEFISQRLSLVSIPAVRTVLQARRLVNDLARLRMRELARSKEYLALIEEINLLRHNAVAEVGKGLVGSIQRYLPGVKGVEIVPEDFGRSDSVEDILMDDGSITSLSRKGDGVKSLVTLALIQELVGEQSHSHSFILAVDEPEAHLHSSAVHELQILFTKLSASQQVILATHNPIFVNRDHVGSNILVLGNRARPAQSIPQVREALGVQLHDNLSSAEVIVLVEGHTDAKLLPRLIIEFDPSKASDIRNQRVVFKAVTGAGKMRQSIVREKSTVCRIVAVLDDDAAGREEAKRLIGANLLSDECVFQLRGSGRKNTEIEDLLKPEIFLPAISKRFGRSFSRRHFSNRSRKWTDNLVEAAHSLGVAVDPEDLPSVAKTAVAEAISNTEGPIASEAAIEAITSLRDVIWGGR</sequence>
<dbReference type="InterPro" id="IPR041685">
    <property type="entry name" value="AAA_GajA/Old/RecF-like"/>
</dbReference>
<dbReference type="PANTHER" id="PTHR43581">
    <property type="entry name" value="ATP/GTP PHOSPHATASE"/>
    <property type="match status" value="1"/>
</dbReference>
<dbReference type="OrthoDB" id="3237462at2"/>
<dbReference type="SUPFAM" id="SSF52540">
    <property type="entry name" value="P-loop containing nucleoside triphosphate hydrolases"/>
    <property type="match status" value="1"/>
</dbReference>
<accession>A0A379LTA0</accession>
<evidence type="ECO:0000313" key="3">
    <source>
        <dbReference type="Proteomes" id="UP000254569"/>
    </source>
</evidence>
<reference evidence="2 3" key="1">
    <citation type="submission" date="2018-06" db="EMBL/GenBank/DDBJ databases">
        <authorList>
            <consortium name="Pathogen Informatics"/>
            <person name="Doyle S."/>
        </authorList>
    </citation>
    <scope>NUCLEOTIDE SEQUENCE [LARGE SCALE GENOMIC DNA]</scope>
    <source>
        <strain evidence="2 3">NCTC13296</strain>
    </source>
</reference>
<gene>
    <name evidence="2" type="ORF">NCTC13296_00078</name>
</gene>
<feature type="domain" description="Endonuclease GajA/Old nuclease/RecF-like AAA" evidence="1">
    <location>
        <begin position="1"/>
        <end position="45"/>
    </location>
</feature>
<name>A0A379LTA0_9NOCA</name>
<dbReference type="EMBL" id="UGVI01000001">
    <property type="protein sequence ID" value="SUE13270.1"/>
    <property type="molecule type" value="Genomic_DNA"/>
</dbReference>
<proteinExistence type="predicted"/>